<dbReference type="Pfam" id="PF13279">
    <property type="entry name" value="4HBT_2"/>
    <property type="match status" value="1"/>
</dbReference>
<accession>A0A1I2IJQ6</accession>
<evidence type="ECO:0000313" key="1">
    <source>
        <dbReference type="EMBL" id="SFF42612.1"/>
    </source>
</evidence>
<keyword evidence="1" id="KW-0378">Hydrolase</keyword>
<dbReference type="InterPro" id="IPR029069">
    <property type="entry name" value="HotDog_dom_sf"/>
</dbReference>
<organism evidence="1 2">
    <name type="scientific">Thermoflexibacter ruber</name>
    <dbReference type="NCBI Taxonomy" id="1003"/>
    <lineage>
        <taxon>Bacteria</taxon>
        <taxon>Pseudomonadati</taxon>
        <taxon>Bacteroidota</taxon>
        <taxon>Cytophagia</taxon>
        <taxon>Cytophagales</taxon>
        <taxon>Thermoflexibacteraceae</taxon>
        <taxon>Thermoflexibacter</taxon>
    </lineage>
</organism>
<dbReference type="CDD" id="cd00586">
    <property type="entry name" value="4HBT"/>
    <property type="match status" value="1"/>
</dbReference>
<dbReference type="Proteomes" id="UP000199513">
    <property type="component" value="Unassembled WGS sequence"/>
</dbReference>
<dbReference type="EMBL" id="FONY01000033">
    <property type="protein sequence ID" value="SFF42612.1"/>
    <property type="molecule type" value="Genomic_DNA"/>
</dbReference>
<dbReference type="STRING" id="1003.SAMN04488541_103327"/>
<dbReference type="OrthoDB" id="9791529at2"/>
<dbReference type="Gene3D" id="3.10.129.10">
    <property type="entry name" value="Hotdog Thioesterase"/>
    <property type="match status" value="1"/>
</dbReference>
<protein>
    <submittedName>
        <fullName evidence="1">Acyl-CoA thioester hydrolase</fullName>
    </submittedName>
</protein>
<dbReference type="AlphaFoldDB" id="A0A1I2IJQ6"/>
<sequence>MFKPTQGKTYPTITQSRAIIRFQDCDPFQHLNNTNYFNYFFNAREDQVGHLYDFNVSELYKEYHTGWVVYNHQISYIRPAMLGEWVQIFSSLIYYDEDTVVIEYFMTDDERKQLKTLLWTTMKYIDMKTGGKTPHQEKAVQYLQAILHDEFDYKQTDFFTRIRQLKEKVKNSLPL</sequence>
<reference evidence="1 2" key="1">
    <citation type="submission" date="2016-10" db="EMBL/GenBank/DDBJ databases">
        <authorList>
            <person name="de Groot N.N."/>
        </authorList>
    </citation>
    <scope>NUCLEOTIDE SEQUENCE [LARGE SCALE GENOMIC DNA]</scope>
    <source>
        <strain>GEY</strain>
        <strain evidence="2">DSM 9560</strain>
    </source>
</reference>
<dbReference type="SUPFAM" id="SSF54637">
    <property type="entry name" value="Thioesterase/thiol ester dehydrase-isomerase"/>
    <property type="match status" value="1"/>
</dbReference>
<dbReference type="GO" id="GO:0016787">
    <property type="term" value="F:hydrolase activity"/>
    <property type="evidence" value="ECO:0007669"/>
    <property type="project" value="UniProtKB-KW"/>
</dbReference>
<evidence type="ECO:0000313" key="2">
    <source>
        <dbReference type="Proteomes" id="UP000199513"/>
    </source>
</evidence>
<proteinExistence type="predicted"/>
<gene>
    <name evidence="1" type="ORF">SAMN04488541_103327</name>
</gene>
<name>A0A1I2IJQ6_9BACT</name>
<dbReference type="RefSeq" id="WP_091548599.1">
    <property type="nucleotide sequence ID" value="NZ_FONY01000033.1"/>
</dbReference>
<keyword evidence="2" id="KW-1185">Reference proteome</keyword>